<dbReference type="CDD" id="cd00383">
    <property type="entry name" value="trans_reg_C"/>
    <property type="match status" value="1"/>
</dbReference>
<dbReference type="PANTHER" id="PTHR48111:SF2">
    <property type="entry name" value="RESPONSE REGULATOR SAER"/>
    <property type="match status" value="1"/>
</dbReference>
<evidence type="ECO:0000256" key="4">
    <source>
        <dbReference type="ARBA" id="ARBA00023163"/>
    </source>
</evidence>
<dbReference type="Gene3D" id="1.10.10.10">
    <property type="entry name" value="Winged helix-like DNA-binding domain superfamily/Winged helix DNA-binding domain"/>
    <property type="match status" value="1"/>
</dbReference>
<dbReference type="GO" id="GO:0006355">
    <property type="term" value="P:regulation of DNA-templated transcription"/>
    <property type="evidence" value="ECO:0007669"/>
    <property type="project" value="InterPro"/>
</dbReference>
<dbReference type="SMART" id="SM00862">
    <property type="entry name" value="Trans_reg_C"/>
    <property type="match status" value="1"/>
</dbReference>
<dbReference type="Gene3D" id="3.40.50.2300">
    <property type="match status" value="1"/>
</dbReference>
<dbReference type="InterPro" id="IPR039420">
    <property type="entry name" value="WalR-like"/>
</dbReference>
<proteinExistence type="predicted"/>
<dbReference type="PANTHER" id="PTHR48111">
    <property type="entry name" value="REGULATOR OF RPOS"/>
    <property type="match status" value="1"/>
</dbReference>
<sequence length="229" mass="25331">MQQRCILCADPDPELRSNLGFLLAGENCVLEETAGGATLLTQLRRNTDLVILPQQLPDMSGFGACTALRRQSAAPVLFLLEKADESARTLSFSVGGDDCLEKPVSCHELAVRVKALLRRYCVYGARPTGLERRLRCGGLEVDTAAGTVWQAGQEVPLTELEYRIVLLLASYPNKIFSAENLYESIWEEPYFYSCKNTVMVHIRNIRQKVGSGAICTVWGKGYRMGPSKP</sequence>
<dbReference type="PROSITE" id="PS51755">
    <property type="entry name" value="OMPR_PHOB"/>
    <property type="match status" value="1"/>
</dbReference>
<keyword evidence="3 7" id="KW-0238">DNA-binding</keyword>
<evidence type="ECO:0000256" key="1">
    <source>
        <dbReference type="ARBA" id="ARBA00018672"/>
    </source>
</evidence>
<dbReference type="PROSITE" id="PS50110">
    <property type="entry name" value="RESPONSE_REGULATORY"/>
    <property type="match status" value="1"/>
</dbReference>
<evidence type="ECO:0000313" key="11">
    <source>
        <dbReference type="Proteomes" id="UP000681035"/>
    </source>
</evidence>
<dbReference type="KEGG" id="vcop:MM50RIKEN_17630"/>
<dbReference type="GO" id="GO:0000976">
    <property type="term" value="F:transcription cis-regulatory region binding"/>
    <property type="evidence" value="ECO:0007669"/>
    <property type="project" value="TreeGrafter"/>
</dbReference>
<dbReference type="InterPro" id="IPR016032">
    <property type="entry name" value="Sig_transdc_resp-reg_C-effctor"/>
</dbReference>
<accession>A0A810Q1Y7</accession>
<organism evidence="10 11">
    <name type="scientific">Vescimonas coprocola</name>
    <dbReference type="NCBI Taxonomy" id="2714355"/>
    <lineage>
        <taxon>Bacteria</taxon>
        <taxon>Bacillati</taxon>
        <taxon>Bacillota</taxon>
        <taxon>Clostridia</taxon>
        <taxon>Eubacteriales</taxon>
        <taxon>Oscillospiraceae</taxon>
        <taxon>Vescimonas</taxon>
    </lineage>
</organism>
<dbReference type="Pfam" id="PF00072">
    <property type="entry name" value="Response_reg"/>
    <property type="match status" value="1"/>
</dbReference>
<comment type="caution">
    <text evidence="6">Lacks conserved residue(s) required for the propagation of feature annotation.</text>
</comment>
<evidence type="ECO:0000259" key="9">
    <source>
        <dbReference type="PROSITE" id="PS51755"/>
    </source>
</evidence>
<feature type="DNA-binding region" description="OmpR/PhoB-type" evidence="7">
    <location>
        <begin position="131"/>
        <end position="226"/>
    </location>
</feature>
<evidence type="ECO:0000259" key="8">
    <source>
        <dbReference type="PROSITE" id="PS50110"/>
    </source>
</evidence>
<gene>
    <name evidence="10" type="ORF">MM50RIKEN_17630</name>
</gene>
<dbReference type="InterPro" id="IPR036388">
    <property type="entry name" value="WH-like_DNA-bd_sf"/>
</dbReference>
<dbReference type="Proteomes" id="UP000681035">
    <property type="component" value="Chromosome"/>
</dbReference>
<evidence type="ECO:0000256" key="6">
    <source>
        <dbReference type="PROSITE-ProRule" id="PRU00169"/>
    </source>
</evidence>
<evidence type="ECO:0000313" key="10">
    <source>
        <dbReference type="EMBL" id="BCK82000.1"/>
    </source>
</evidence>
<name>A0A810Q1Y7_9FIRM</name>
<comment type="function">
    <text evidence="5">May play the central regulatory role in sporulation. It may be an element of the effector pathway responsible for the activation of sporulation genes in response to nutritional stress. Spo0A may act in concert with spo0H (a sigma factor) to control the expression of some genes that are critical to the sporulation process.</text>
</comment>
<dbReference type="SMART" id="SM00448">
    <property type="entry name" value="REC"/>
    <property type="match status" value="1"/>
</dbReference>
<dbReference type="EMBL" id="AP023418">
    <property type="protein sequence ID" value="BCK82000.1"/>
    <property type="molecule type" value="Genomic_DNA"/>
</dbReference>
<dbReference type="InterPro" id="IPR001789">
    <property type="entry name" value="Sig_transdc_resp-reg_receiver"/>
</dbReference>
<dbReference type="AlphaFoldDB" id="A0A810Q1Y7"/>
<dbReference type="Pfam" id="PF00486">
    <property type="entry name" value="Trans_reg_C"/>
    <property type="match status" value="1"/>
</dbReference>
<dbReference type="InterPro" id="IPR001867">
    <property type="entry name" value="OmpR/PhoB-type_DNA-bd"/>
</dbReference>
<dbReference type="InterPro" id="IPR011006">
    <property type="entry name" value="CheY-like_superfamily"/>
</dbReference>
<dbReference type="GO" id="GO:0032993">
    <property type="term" value="C:protein-DNA complex"/>
    <property type="evidence" value="ECO:0007669"/>
    <property type="project" value="TreeGrafter"/>
</dbReference>
<protein>
    <recommendedName>
        <fullName evidence="1">Stage 0 sporulation protein A homolog</fullName>
    </recommendedName>
</protein>
<dbReference type="GO" id="GO:0000156">
    <property type="term" value="F:phosphorelay response regulator activity"/>
    <property type="evidence" value="ECO:0007669"/>
    <property type="project" value="TreeGrafter"/>
</dbReference>
<feature type="domain" description="Response regulatory" evidence="8">
    <location>
        <begin position="5"/>
        <end position="117"/>
    </location>
</feature>
<keyword evidence="4" id="KW-0804">Transcription</keyword>
<evidence type="ECO:0000256" key="2">
    <source>
        <dbReference type="ARBA" id="ARBA00023015"/>
    </source>
</evidence>
<dbReference type="SUPFAM" id="SSF46894">
    <property type="entry name" value="C-terminal effector domain of the bipartite response regulators"/>
    <property type="match status" value="1"/>
</dbReference>
<evidence type="ECO:0000256" key="7">
    <source>
        <dbReference type="PROSITE-ProRule" id="PRU01091"/>
    </source>
</evidence>
<dbReference type="GO" id="GO:0005829">
    <property type="term" value="C:cytosol"/>
    <property type="evidence" value="ECO:0007669"/>
    <property type="project" value="TreeGrafter"/>
</dbReference>
<feature type="domain" description="OmpR/PhoB-type" evidence="9">
    <location>
        <begin position="131"/>
        <end position="226"/>
    </location>
</feature>
<dbReference type="SUPFAM" id="SSF52172">
    <property type="entry name" value="CheY-like"/>
    <property type="match status" value="1"/>
</dbReference>
<keyword evidence="2" id="KW-0805">Transcription regulation</keyword>
<dbReference type="RefSeq" id="WP_213540625.1">
    <property type="nucleotide sequence ID" value="NZ_AP023418.1"/>
</dbReference>
<reference evidence="10" key="1">
    <citation type="submission" date="2020-09" db="EMBL/GenBank/DDBJ databases">
        <title>New species isolated from human feces.</title>
        <authorList>
            <person name="Kitahara M."/>
            <person name="Shigeno Y."/>
            <person name="Shime M."/>
            <person name="Matsumoto Y."/>
            <person name="Nakamura S."/>
            <person name="Motooka D."/>
            <person name="Fukuoka S."/>
            <person name="Nishikawa H."/>
            <person name="Benno Y."/>
        </authorList>
    </citation>
    <scope>NUCLEOTIDE SEQUENCE</scope>
    <source>
        <strain evidence="10">MM50</strain>
    </source>
</reference>
<keyword evidence="11" id="KW-1185">Reference proteome</keyword>
<evidence type="ECO:0000256" key="5">
    <source>
        <dbReference type="ARBA" id="ARBA00024867"/>
    </source>
</evidence>
<evidence type="ECO:0000256" key="3">
    <source>
        <dbReference type="ARBA" id="ARBA00023125"/>
    </source>
</evidence>